<protein>
    <submittedName>
        <fullName evidence="1">Uncharacterized protein</fullName>
    </submittedName>
</protein>
<organism evidence="1 2">
    <name type="scientific">Hydrogenibacillus schlegelii</name>
    <name type="common">Bacillus schlegelii</name>
    <dbReference type="NCBI Taxonomy" id="1484"/>
    <lineage>
        <taxon>Bacteria</taxon>
        <taxon>Bacillati</taxon>
        <taxon>Bacillota</taxon>
        <taxon>Bacilli</taxon>
        <taxon>Bacillales</taxon>
        <taxon>Bacillales Family X. Incertae Sedis</taxon>
        <taxon>Hydrogenibacillus</taxon>
    </lineage>
</organism>
<reference evidence="1" key="1">
    <citation type="journal article" date="2021" name="Microbiology">
        <title>Metagenomic Analysis of the Microbial Community in the Underground Coal Fire Area (Kemerovo Region, Russia) Revealed Predominance of Thermophilic Members of the Phyla Deinococcus-thermus, Aquificae, and Firmicutes.</title>
        <authorList>
            <person name="Kadnikov V."/>
            <person name="Mardanov A.V."/>
            <person name="Beletsky A.V."/>
            <person name="Karnachuk O.V."/>
            <person name="Ravin N.V."/>
        </authorList>
    </citation>
    <scope>NUCLEOTIDE SEQUENCE</scope>
    <source>
        <strain evidence="1">RBS10-49</strain>
    </source>
</reference>
<name>A0A947CYK3_HYDSH</name>
<gene>
    <name evidence="1" type="ORF">KM312_10155</name>
</gene>
<accession>A0A947CYK3</accession>
<evidence type="ECO:0000313" key="2">
    <source>
        <dbReference type="Proteomes" id="UP000748108"/>
    </source>
</evidence>
<evidence type="ECO:0000313" key="1">
    <source>
        <dbReference type="EMBL" id="MBT9282988.1"/>
    </source>
</evidence>
<dbReference type="EMBL" id="JAHHQF010000071">
    <property type="protein sequence ID" value="MBT9282988.1"/>
    <property type="molecule type" value="Genomic_DNA"/>
</dbReference>
<dbReference type="Proteomes" id="UP000748108">
    <property type="component" value="Unassembled WGS sequence"/>
</dbReference>
<comment type="caution">
    <text evidence="1">The sequence shown here is derived from an EMBL/GenBank/DDBJ whole genome shotgun (WGS) entry which is preliminary data.</text>
</comment>
<sequence>MREALIRQRTNGGSPTIVVEDGDFERRGLLLRRVYDALELAVRYIEKRYRPFMPSGTVRCPWRR</sequence>
<proteinExistence type="predicted"/>
<dbReference type="AlphaFoldDB" id="A0A947CYK3"/>